<protein>
    <submittedName>
        <fullName evidence="1">Uncharacterized protein</fullName>
    </submittedName>
</protein>
<dbReference type="OrthoDB" id="3352776at2759"/>
<sequence>MVTEGQFLEASEAFFDAFASDTPPLKLLSYFSTTSPVTIQHAPAECPIPQASRLVGPNALRSYFDLLSTHFLRGPVHARAPPQVDPSARRVTLAASTTWTWRKSGRAWTEDFIWTLEYDEGLKIVSFVIRTVSGPGTCVMRAVDADPLMRGNATTRKAFSDQQDGVAAPRALRKQFQRQSVQPEVAETVVFVWRSDRAKSASRTDTPPLK</sequence>
<dbReference type="Proteomes" id="UP000467700">
    <property type="component" value="Unassembled WGS sequence"/>
</dbReference>
<reference evidence="1 2" key="1">
    <citation type="submission" date="2020-01" db="EMBL/GenBank/DDBJ databases">
        <authorList>
            <person name="Gupta K D."/>
        </authorList>
    </citation>
    <scope>NUCLEOTIDE SEQUENCE [LARGE SCALE GENOMIC DNA]</scope>
</reference>
<evidence type="ECO:0000313" key="1">
    <source>
        <dbReference type="EMBL" id="CAA7262826.1"/>
    </source>
</evidence>
<name>A0A8S0WA48_CYCAE</name>
<keyword evidence="2" id="KW-1185">Reference proteome</keyword>
<dbReference type="AlphaFoldDB" id="A0A8S0WA48"/>
<organism evidence="1 2">
    <name type="scientific">Cyclocybe aegerita</name>
    <name type="common">Black poplar mushroom</name>
    <name type="synonym">Agrocybe aegerita</name>
    <dbReference type="NCBI Taxonomy" id="1973307"/>
    <lineage>
        <taxon>Eukaryota</taxon>
        <taxon>Fungi</taxon>
        <taxon>Dikarya</taxon>
        <taxon>Basidiomycota</taxon>
        <taxon>Agaricomycotina</taxon>
        <taxon>Agaricomycetes</taxon>
        <taxon>Agaricomycetidae</taxon>
        <taxon>Agaricales</taxon>
        <taxon>Agaricineae</taxon>
        <taxon>Bolbitiaceae</taxon>
        <taxon>Cyclocybe</taxon>
    </lineage>
</organism>
<proteinExistence type="predicted"/>
<gene>
    <name evidence="1" type="ORF">AAE3_LOCUS5151</name>
</gene>
<comment type="caution">
    <text evidence="1">The sequence shown here is derived from an EMBL/GenBank/DDBJ whole genome shotgun (WGS) entry which is preliminary data.</text>
</comment>
<accession>A0A8S0WA48</accession>
<dbReference type="EMBL" id="CACVBS010000037">
    <property type="protein sequence ID" value="CAA7262826.1"/>
    <property type="molecule type" value="Genomic_DNA"/>
</dbReference>
<evidence type="ECO:0000313" key="2">
    <source>
        <dbReference type="Proteomes" id="UP000467700"/>
    </source>
</evidence>